<dbReference type="EMBL" id="FLQU01001837">
    <property type="protein sequence ID" value="SBS94644.1"/>
    <property type="molecule type" value="Genomic_DNA"/>
</dbReference>
<reference evidence="3" key="1">
    <citation type="submission" date="2016-05" db="EMBL/GenBank/DDBJ databases">
        <authorList>
            <person name="Naeem Raeece"/>
        </authorList>
    </citation>
    <scope>NUCLEOTIDE SEQUENCE [LARGE SCALE GENOMIC DNA]</scope>
</reference>
<keyword evidence="1" id="KW-0732">Signal</keyword>
<feature type="chain" id="PRO_5008381049" description="PIR Superfamily Protein" evidence="1">
    <location>
        <begin position="24"/>
        <end position="138"/>
    </location>
</feature>
<proteinExistence type="predicted"/>
<evidence type="ECO:0000313" key="2">
    <source>
        <dbReference type="EMBL" id="SBS94644.1"/>
    </source>
</evidence>
<protein>
    <recommendedName>
        <fullName evidence="4">PIR Superfamily Protein</fullName>
    </recommendedName>
</protein>
<sequence>MLILLLRFYLALTLSLLYRMLSACDVAEQFSVIRETQTWLKVGIVLYNRVCTLSQKEKKKKEIRGKTKLSEITKIRGYFTNQTNAAMPCKKYSDGLTSTYSLANVFYNYPIVFSSESEMKINTAIHVYITKLCQHDAI</sequence>
<dbReference type="AlphaFoldDB" id="A0A1A8WP32"/>
<evidence type="ECO:0008006" key="4">
    <source>
        <dbReference type="Google" id="ProtNLM"/>
    </source>
</evidence>
<name>A0A1A8WP32_PLAOA</name>
<evidence type="ECO:0000313" key="3">
    <source>
        <dbReference type="Proteomes" id="UP000078560"/>
    </source>
</evidence>
<accession>A0A1A8WP32</accession>
<dbReference type="Proteomes" id="UP000078560">
    <property type="component" value="Unassembled WGS sequence"/>
</dbReference>
<feature type="signal peptide" evidence="1">
    <location>
        <begin position="1"/>
        <end position="23"/>
    </location>
</feature>
<gene>
    <name evidence="2" type="ORF">POVCU2_0089570</name>
</gene>
<evidence type="ECO:0000256" key="1">
    <source>
        <dbReference type="SAM" id="SignalP"/>
    </source>
</evidence>
<organism evidence="2 3">
    <name type="scientific">Plasmodium ovale curtisi</name>
    <dbReference type="NCBI Taxonomy" id="864141"/>
    <lineage>
        <taxon>Eukaryota</taxon>
        <taxon>Sar</taxon>
        <taxon>Alveolata</taxon>
        <taxon>Apicomplexa</taxon>
        <taxon>Aconoidasida</taxon>
        <taxon>Haemosporida</taxon>
        <taxon>Plasmodiidae</taxon>
        <taxon>Plasmodium</taxon>
        <taxon>Plasmodium (Plasmodium)</taxon>
    </lineage>
</organism>